<dbReference type="AlphaFoldDB" id="A0A414A0Y6"/>
<evidence type="ECO:0000256" key="3">
    <source>
        <dbReference type="ARBA" id="ARBA00022741"/>
    </source>
</evidence>
<feature type="transmembrane region" description="Helical" evidence="7">
    <location>
        <begin position="151"/>
        <end position="173"/>
    </location>
</feature>
<dbReference type="EMBL" id="QSKC01000005">
    <property type="protein sequence ID" value="RHE32918.1"/>
    <property type="molecule type" value="Genomic_DNA"/>
</dbReference>
<evidence type="ECO:0000259" key="8">
    <source>
        <dbReference type="PROSITE" id="PS50893"/>
    </source>
</evidence>
<evidence type="ECO:0000256" key="1">
    <source>
        <dbReference type="ARBA" id="ARBA00004651"/>
    </source>
</evidence>
<sequence length="538" mass="61486">MKDIIKLIKYTDISYMKRQIGCMIFLLLNTVLTLVYPSCISVIVDQGVAKGSIEDIIKYSILMFVLGILIMITNYVQQIKYAKLGREICEILRNRMFEKLCKTNYKFWCENRVGDIITILDTDVSLVEKILTSIISCGILNILYFSGIIMVLLLCNVKTGFLITILVFLFVLLQKKNGKKVKRGMSELREKIGWFNSETQEMIHNMPDIQLIYPEKDLVNSYMQQNRLTNMSYIQQTKNMLEAKNIGWGFNILSIFSVLLIGGYAVLREDISVGILFSMIVYVQQLYSPAVALGETYNSIKNAQPSILRISTLLENKEMVEEADFCPEGSLKGNIIFKNVTFSYAQNTDPVFRNLNLSLKAGRIYGITGDNGMGKSTFIRLIAGLCMPDSGNIYIDDIEIKKYNVEYLRKHIGYLLQKPLLLRGKNPIDNIDTKRMMRYFNMGKKRYLEENVKGLSGGESQKLALAYLLSDKTKDIYILDEPTASVDLKSEEVICSQIRDALKGKTALIITHRRSILKICDEVIDFNKEVSYKNVRKM</sequence>
<dbReference type="GO" id="GO:0005524">
    <property type="term" value="F:ATP binding"/>
    <property type="evidence" value="ECO:0007669"/>
    <property type="project" value="UniProtKB-KW"/>
</dbReference>
<evidence type="ECO:0000259" key="9">
    <source>
        <dbReference type="PROSITE" id="PS50929"/>
    </source>
</evidence>
<keyword evidence="6 7" id="KW-0472">Membrane</keyword>
<dbReference type="InterPro" id="IPR036640">
    <property type="entry name" value="ABC1_TM_sf"/>
</dbReference>
<evidence type="ECO:0000256" key="6">
    <source>
        <dbReference type="ARBA" id="ARBA00023136"/>
    </source>
</evidence>
<protein>
    <submittedName>
        <fullName evidence="10">ABC transporter ATP-binding protein</fullName>
    </submittedName>
</protein>
<dbReference type="PROSITE" id="PS50929">
    <property type="entry name" value="ABC_TM1F"/>
    <property type="match status" value="1"/>
</dbReference>
<organism evidence="10 13">
    <name type="scientific">Agathobacter rectalis</name>
    <dbReference type="NCBI Taxonomy" id="39491"/>
    <lineage>
        <taxon>Bacteria</taxon>
        <taxon>Bacillati</taxon>
        <taxon>Bacillota</taxon>
        <taxon>Clostridia</taxon>
        <taxon>Lachnospirales</taxon>
        <taxon>Lachnospiraceae</taxon>
        <taxon>Agathobacter</taxon>
    </lineage>
</organism>
<dbReference type="RefSeq" id="WP_117920239.1">
    <property type="nucleotide sequence ID" value="NZ_JBDGCD010000011.1"/>
</dbReference>
<dbReference type="Pfam" id="PF00664">
    <property type="entry name" value="ABC_membrane"/>
    <property type="match status" value="1"/>
</dbReference>
<evidence type="ECO:0000313" key="12">
    <source>
        <dbReference type="Proteomes" id="UP000285290"/>
    </source>
</evidence>
<keyword evidence="2 7" id="KW-0812">Transmembrane</keyword>
<dbReference type="GO" id="GO:0005886">
    <property type="term" value="C:plasma membrane"/>
    <property type="evidence" value="ECO:0007669"/>
    <property type="project" value="UniProtKB-SubCell"/>
</dbReference>
<comment type="subcellular location">
    <subcellularLocation>
        <location evidence="1">Cell membrane</location>
        <topology evidence="1">Multi-pass membrane protein</topology>
    </subcellularLocation>
</comment>
<comment type="caution">
    <text evidence="10">The sequence shown here is derived from an EMBL/GenBank/DDBJ whole genome shotgun (WGS) entry which is preliminary data.</text>
</comment>
<keyword evidence="3" id="KW-0547">Nucleotide-binding</keyword>
<evidence type="ECO:0000256" key="4">
    <source>
        <dbReference type="ARBA" id="ARBA00022840"/>
    </source>
</evidence>
<feature type="domain" description="ABC transmembrane type-1" evidence="9">
    <location>
        <begin position="20"/>
        <end position="302"/>
    </location>
</feature>
<dbReference type="SMART" id="SM00382">
    <property type="entry name" value="AAA"/>
    <property type="match status" value="1"/>
</dbReference>
<evidence type="ECO:0000313" key="13">
    <source>
        <dbReference type="Proteomes" id="UP000286104"/>
    </source>
</evidence>
<dbReference type="PROSITE" id="PS50893">
    <property type="entry name" value="ABC_TRANSPORTER_2"/>
    <property type="match status" value="1"/>
</dbReference>
<reference evidence="12 13" key="1">
    <citation type="submission" date="2018-08" db="EMBL/GenBank/DDBJ databases">
        <title>A genome reference for cultivated species of the human gut microbiota.</title>
        <authorList>
            <person name="Zou Y."/>
            <person name="Xue W."/>
            <person name="Luo G."/>
        </authorList>
    </citation>
    <scope>NUCLEOTIDE SEQUENCE [LARGE SCALE GENOMIC DNA]</scope>
    <source>
        <strain evidence="11 12">AM29-10</strain>
        <strain evidence="10 13">AM36-3AA</strain>
    </source>
</reference>
<dbReference type="InterPro" id="IPR027417">
    <property type="entry name" value="P-loop_NTPase"/>
</dbReference>
<keyword evidence="4 10" id="KW-0067">ATP-binding</keyword>
<dbReference type="PANTHER" id="PTHR43394">
    <property type="entry name" value="ATP-DEPENDENT PERMEASE MDL1, MITOCHONDRIAL"/>
    <property type="match status" value="1"/>
</dbReference>
<evidence type="ECO:0000256" key="2">
    <source>
        <dbReference type="ARBA" id="ARBA00022692"/>
    </source>
</evidence>
<feature type="transmembrane region" description="Helical" evidence="7">
    <location>
        <begin position="56"/>
        <end position="76"/>
    </location>
</feature>
<dbReference type="Proteomes" id="UP000285290">
    <property type="component" value="Unassembled WGS sequence"/>
</dbReference>
<dbReference type="PANTHER" id="PTHR43394:SF1">
    <property type="entry name" value="ATP-BINDING CASSETTE SUB-FAMILY B MEMBER 10, MITOCHONDRIAL"/>
    <property type="match status" value="1"/>
</dbReference>
<dbReference type="GO" id="GO:0016887">
    <property type="term" value="F:ATP hydrolysis activity"/>
    <property type="evidence" value="ECO:0007669"/>
    <property type="project" value="InterPro"/>
</dbReference>
<dbReference type="InterPro" id="IPR003439">
    <property type="entry name" value="ABC_transporter-like_ATP-bd"/>
</dbReference>
<dbReference type="Gene3D" id="1.20.1560.10">
    <property type="entry name" value="ABC transporter type 1, transmembrane domain"/>
    <property type="match status" value="1"/>
</dbReference>
<evidence type="ECO:0000256" key="5">
    <source>
        <dbReference type="ARBA" id="ARBA00022989"/>
    </source>
</evidence>
<accession>A0A414A0Y6</accession>
<dbReference type="Gene3D" id="3.40.50.300">
    <property type="entry name" value="P-loop containing nucleotide triphosphate hydrolases"/>
    <property type="match status" value="1"/>
</dbReference>
<feature type="transmembrane region" description="Helical" evidence="7">
    <location>
        <begin position="248"/>
        <end position="267"/>
    </location>
</feature>
<name>A0A414A0Y6_9FIRM</name>
<dbReference type="EMBL" id="QSHU01000010">
    <property type="protein sequence ID" value="RHC39054.1"/>
    <property type="molecule type" value="Genomic_DNA"/>
</dbReference>
<dbReference type="InterPro" id="IPR003593">
    <property type="entry name" value="AAA+_ATPase"/>
</dbReference>
<gene>
    <name evidence="11" type="ORF">DW753_05560</name>
    <name evidence="10" type="ORF">DW848_08580</name>
</gene>
<dbReference type="SUPFAM" id="SSF90123">
    <property type="entry name" value="ABC transporter transmembrane region"/>
    <property type="match status" value="1"/>
</dbReference>
<feature type="transmembrane region" description="Helical" evidence="7">
    <location>
        <begin position="126"/>
        <end position="145"/>
    </location>
</feature>
<feature type="domain" description="ABC transporter" evidence="8">
    <location>
        <begin position="335"/>
        <end position="538"/>
    </location>
</feature>
<evidence type="ECO:0000256" key="7">
    <source>
        <dbReference type="SAM" id="Phobius"/>
    </source>
</evidence>
<feature type="transmembrane region" description="Helical" evidence="7">
    <location>
        <begin position="20"/>
        <end position="44"/>
    </location>
</feature>
<dbReference type="GO" id="GO:0015421">
    <property type="term" value="F:ABC-type oligopeptide transporter activity"/>
    <property type="evidence" value="ECO:0007669"/>
    <property type="project" value="TreeGrafter"/>
</dbReference>
<dbReference type="SUPFAM" id="SSF52540">
    <property type="entry name" value="P-loop containing nucleoside triphosphate hydrolases"/>
    <property type="match status" value="1"/>
</dbReference>
<keyword evidence="5 7" id="KW-1133">Transmembrane helix</keyword>
<dbReference type="Pfam" id="PF00005">
    <property type="entry name" value="ABC_tran"/>
    <property type="match status" value="1"/>
</dbReference>
<dbReference type="CDD" id="cd07346">
    <property type="entry name" value="ABC_6TM_exporters"/>
    <property type="match status" value="1"/>
</dbReference>
<evidence type="ECO:0000313" key="11">
    <source>
        <dbReference type="EMBL" id="RHE32918.1"/>
    </source>
</evidence>
<dbReference type="CDD" id="cd03228">
    <property type="entry name" value="ABCC_MRP_Like"/>
    <property type="match status" value="1"/>
</dbReference>
<dbReference type="InterPro" id="IPR039421">
    <property type="entry name" value="Type_1_exporter"/>
</dbReference>
<proteinExistence type="predicted"/>
<evidence type="ECO:0000313" key="10">
    <source>
        <dbReference type="EMBL" id="RHC39054.1"/>
    </source>
</evidence>
<dbReference type="InterPro" id="IPR011527">
    <property type="entry name" value="ABC1_TM_dom"/>
</dbReference>
<dbReference type="Proteomes" id="UP000286104">
    <property type="component" value="Unassembled WGS sequence"/>
</dbReference>